<proteinExistence type="predicted"/>
<dbReference type="AlphaFoldDB" id="A0A7T8JVE4"/>
<name>A0A7T8JVE4_CALRO</name>
<organism evidence="2 3">
    <name type="scientific">Caligus rogercresseyi</name>
    <name type="common">Sea louse</name>
    <dbReference type="NCBI Taxonomy" id="217165"/>
    <lineage>
        <taxon>Eukaryota</taxon>
        <taxon>Metazoa</taxon>
        <taxon>Ecdysozoa</taxon>
        <taxon>Arthropoda</taxon>
        <taxon>Crustacea</taxon>
        <taxon>Multicrustacea</taxon>
        <taxon>Hexanauplia</taxon>
        <taxon>Copepoda</taxon>
        <taxon>Siphonostomatoida</taxon>
        <taxon>Caligidae</taxon>
        <taxon>Caligus</taxon>
    </lineage>
</organism>
<evidence type="ECO:0000313" key="3">
    <source>
        <dbReference type="Proteomes" id="UP000595437"/>
    </source>
</evidence>
<dbReference type="Proteomes" id="UP000595437">
    <property type="component" value="Chromosome 16"/>
</dbReference>
<evidence type="ECO:0000313" key="2">
    <source>
        <dbReference type="EMBL" id="QQP36473.1"/>
    </source>
</evidence>
<accession>A0A7T8JVE4</accession>
<evidence type="ECO:0000256" key="1">
    <source>
        <dbReference type="SAM" id="MobiDB-lite"/>
    </source>
</evidence>
<protein>
    <submittedName>
        <fullName evidence="2">Uncharacterized protein</fullName>
    </submittedName>
</protein>
<feature type="compositionally biased region" description="Basic residues" evidence="1">
    <location>
        <begin position="1"/>
        <end position="14"/>
    </location>
</feature>
<dbReference type="EMBL" id="CP045905">
    <property type="protein sequence ID" value="QQP36473.1"/>
    <property type="molecule type" value="Genomic_DNA"/>
</dbReference>
<reference evidence="3" key="1">
    <citation type="submission" date="2021-01" db="EMBL/GenBank/DDBJ databases">
        <title>Caligus Genome Assembly.</title>
        <authorList>
            <person name="Gallardo-Escarate C."/>
        </authorList>
    </citation>
    <scope>NUCLEOTIDE SEQUENCE [LARGE SCALE GENOMIC DNA]</scope>
</reference>
<sequence>MKKKPGHSSHKTHQRPLGGSPGRWRCPKKHERALEGGLGSEKLGQDEGADVNLSST</sequence>
<keyword evidence="3" id="KW-1185">Reference proteome</keyword>
<gene>
    <name evidence="2" type="ORF">FKW44_021592</name>
</gene>
<feature type="region of interest" description="Disordered" evidence="1">
    <location>
        <begin position="1"/>
        <end position="56"/>
    </location>
</feature>